<gene>
    <name evidence="4" type="ORF">SAMN05216378_3394</name>
</gene>
<dbReference type="Pfam" id="PF13280">
    <property type="entry name" value="WYL"/>
    <property type="match status" value="1"/>
</dbReference>
<dbReference type="EMBL" id="FOMT01000003">
    <property type="protein sequence ID" value="SFE51806.1"/>
    <property type="molecule type" value="Genomic_DNA"/>
</dbReference>
<sequence length="319" mass="35919">MRADRLLSIMILLQNHEIMTTKELASKLEVSDRTILRDMDALSLAGVPVVADRGKTGGWRLMDHYRSYLSGLKLEDTKALFILPSDQMLKDLGVEIDGLDIRQKLLASLPGSSKSEARHYMEKIYMDTGTWKPSNDKNKALLMIQKALWEDAKLNIVYQKTNGTSSQRVVSPLGLVAKGSSWYLVAMNDEGDYRNFKVSRILEAEAAAELFTRPAQFDLAAYWKQSKLNFAESLPSLEVKVAAHASIIGRLTFTDRFVEKIDMETRAEDEMVSATLRFNTEQEAVEFVLGFGGAMRLVQPEYLIEKVVQQAKAVIAIYE</sequence>
<dbReference type="InterPro" id="IPR057727">
    <property type="entry name" value="WCX_dom"/>
</dbReference>
<keyword evidence="5" id="KW-1185">Reference proteome</keyword>
<dbReference type="InterPro" id="IPR036388">
    <property type="entry name" value="WH-like_DNA-bd_sf"/>
</dbReference>
<evidence type="ECO:0000256" key="2">
    <source>
        <dbReference type="ARBA" id="ARBA00023163"/>
    </source>
</evidence>
<dbReference type="InterPro" id="IPR036390">
    <property type="entry name" value="WH_DNA-bd_sf"/>
</dbReference>
<evidence type="ECO:0000256" key="1">
    <source>
        <dbReference type="ARBA" id="ARBA00023015"/>
    </source>
</evidence>
<feature type="domain" description="HTH deoR-type" evidence="3">
    <location>
        <begin position="2"/>
        <end position="57"/>
    </location>
</feature>
<dbReference type="InterPro" id="IPR026881">
    <property type="entry name" value="WYL_dom"/>
</dbReference>
<dbReference type="SUPFAM" id="SSF46785">
    <property type="entry name" value="Winged helix' DNA-binding domain"/>
    <property type="match status" value="1"/>
</dbReference>
<dbReference type="Proteomes" id="UP000198855">
    <property type="component" value="Unassembled WGS sequence"/>
</dbReference>
<dbReference type="Pfam" id="PF08279">
    <property type="entry name" value="HTH_11"/>
    <property type="match status" value="1"/>
</dbReference>
<proteinExistence type="predicted"/>
<organism evidence="4 5">
    <name type="scientific">Paenibacillus catalpae</name>
    <dbReference type="NCBI Taxonomy" id="1045775"/>
    <lineage>
        <taxon>Bacteria</taxon>
        <taxon>Bacillati</taxon>
        <taxon>Bacillota</taxon>
        <taxon>Bacilli</taxon>
        <taxon>Bacillales</taxon>
        <taxon>Paenibacillaceae</taxon>
        <taxon>Paenibacillus</taxon>
    </lineage>
</organism>
<dbReference type="InterPro" id="IPR001034">
    <property type="entry name" value="DeoR_HTH"/>
</dbReference>
<protein>
    <submittedName>
        <fullName evidence="4">Predicted DNA-binding transcriptional regulator YafY, contains an HTH and WYL domains</fullName>
    </submittedName>
</protein>
<accession>A0A1I2B6U5</accession>
<evidence type="ECO:0000259" key="3">
    <source>
        <dbReference type="PROSITE" id="PS51000"/>
    </source>
</evidence>
<dbReference type="Pfam" id="PF25583">
    <property type="entry name" value="WCX"/>
    <property type="match status" value="1"/>
</dbReference>
<keyword evidence="1" id="KW-0805">Transcription regulation</keyword>
<dbReference type="GO" id="GO:0003677">
    <property type="term" value="F:DNA binding"/>
    <property type="evidence" value="ECO:0007669"/>
    <property type="project" value="UniProtKB-KW"/>
</dbReference>
<dbReference type="Gene3D" id="1.10.10.10">
    <property type="entry name" value="Winged helix-like DNA-binding domain superfamily/Winged helix DNA-binding domain"/>
    <property type="match status" value="1"/>
</dbReference>
<dbReference type="PANTHER" id="PTHR34580:SF1">
    <property type="entry name" value="PROTEIN PAFC"/>
    <property type="match status" value="1"/>
</dbReference>
<dbReference type="InterPro" id="IPR028349">
    <property type="entry name" value="PafC-like"/>
</dbReference>
<dbReference type="AlphaFoldDB" id="A0A1I2B6U5"/>
<dbReference type="PROSITE" id="PS52050">
    <property type="entry name" value="WYL"/>
    <property type="match status" value="1"/>
</dbReference>
<dbReference type="GO" id="GO:0003700">
    <property type="term" value="F:DNA-binding transcription factor activity"/>
    <property type="evidence" value="ECO:0007669"/>
    <property type="project" value="InterPro"/>
</dbReference>
<name>A0A1I2B6U5_9BACL</name>
<dbReference type="RefSeq" id="WP_091187226.1">
    <property type="nucleotide sequence ID" value="NZ_FOMT01000003.1"/>
</dbReference>
<dbReference type="OrthoDB" id="9815009at2"/>
<keyword evidence="4" id="KW-0238">DNA-binding</keyword>
<dbReference type="PROSITE" id="PS51000">
    <property type="entry name" value="HTH_DEOR_2"/>
    <property type="match status" value="1"/>
</dbReference>
<evidence type="ECO:0000313" key="5">
    <source>
        <dbReference type="Proteomes" id="UP000198855"/>
    </source>
</evidence>
<dbReference type="InterPro" id="IPR051534">
    <property type="entry name" value="CBASS_pafABC_assoc_protein"/>
</dbReference>
<keyword evidence="2" id="KW-0804">Transcription</keyword>
<reference evidence="5" key="1">
    <citation type="submission" date="2016-10" db="EMBL/GenBank/DDBJ databases">
        <authorList>
            <person name="Varghese N."/>
            <person name="Submissions S."/>
        </authorList>
    </citation>
    <scope>NUCLEOTIDE SEQUENCE [LARGE SCALE GENOMIC DNA]</scope>
    <source>
        <strain evidence="5">CGMCC 1.10784</strain>
    </source>
</reference>
<dbReference type="PANTHER" id="PTHR34580">
    <property type="match status" value="1"/>
</dbReference>
<dbReference type="STRING" id="1045775.SAMN05216378_3394"/>
<dbReference type="InterPro" id="IPR013196">
    <property type="entry name" value="HTH_11"/>
</dbReference>
<evidence type="ECO:0000313" key="4">
    <source>
        <dbReference type="EMBL" id="SFE51806.1"/>
    </source>
</evidence>
<dbReference type="PIRSF" id="PIRSF016838">
    <property type="entry name" value="PafC"/>
    <property type="match status" value="1"/>
</dbReference>